<evidence type="ECO:0000256" key="1">
    <source>
        <dbReference type="SAM" id="Phobius"/>
    </source>
</evidence>
<protein>
    <submittedName>
        <fullName evidence="2">Na+/proline symporter</fullName>
    </submittedName>
</protein>
<feature type="transmembrane region" description="Helical" evidence="1">
    <location>
        <begin position="57"/>
        <end position="79"/>
    </location>
</feature>
<dbReference type="RefSeq" id="WP_179489565.1">
    <property type="nucleotide sequence ID" value="NZ_JACCBV010000001.1"/>
</dbReference>
<dbReference type="EMBL" id="JACCBV010000001">
    <property type="protein sequence ID" value="NYE19925.1"/>
    <property type="molecule type" value="Genomic_DNA"/>
</dbReference>
<name>A0A7Y9GQX6_9MICO</name>
<dbReference type="AlphaFoldDB" id="A0A7Y9GQX6"/>
<evidence type="ECO:0000313" key="2">
    <source>
        <dbReference type="EMBL" id="NYE19925.1"/>
    </source>
</evidence>
<evidence type="ECO:0000313" key="3">
    <source>
        <dbReference type="Proteomes" id="UP000576969"/>
    </source>
</evidence>
<organism evidence="2 3">
    <name type="scientific">Microbacterium immunditiarum</name>
    <dbReference type="NCBI Taxonomy" id="337480"/>
    <lineage>
        <taxon>Bacteria</taxon>
        <taxon>Bacillati</taxon>
        <taxon>Actinomycetota</taxon>
        <taxon>Actinomycetes</taxon>
        <taxon>Micrococcales</taxon>
        <taxon>Microbacteriaceae</taxon>
        <taxon>Microbacterium</taxon>
    </lineage>
</organism>
<keyword evidence="1" id="KW-0472">Membrane</keyword>
<gene>
    <name evidence="2" type="ORF">BJ991_001953</name>
</gene>
<sequence>MQILLGLIVGACIGVALHFAVPGRSTRGVALAPVLGALVAGLAWMILTWAGQGVDSLWIWLAAFVAPAVTVWPTLVVLARMRDAHDERERERLRIA</sequence>
<keyword evidence="1" id="KW-1133">Transmembrane helix</keyword>
<feature type="transmembrane region" description="Helical" evidence="1">
    <location>
        <begin position="30"/>
        <end position="50"/>
    </location>
</feature>
<keyword evidence="1" id="KW-0812">Transmembrane</keyword>
<proteinExistence type="predicted"/>
<dbReference type="Proteomes" id="UP000576969">
    <property type="component" value="Unassembled WGS sequence"/>
</dbReference>
<reference evidence="2 3" key="1">
    <citation type="submission" date="2020-07" db="EMBL/GenBank/DDBJ databases">
        <title>Sequencing the genomes of 1000 actinobacteria strains.</title>
        <authorList>
            <person name="Klenk H.-P."/>
        </authorList>
    </citation>
    <scope>NUCLEOTIDE SEQUENCE [LARGE SCALE GENOMIC DNA]</scope>
    <source>
        <strain evidence="2 3">DSM 24662</strain>
    </source>
</reference>
<keyword evidence="3" id="KW-1185">Reference proteome</keyword>
<accession>A0A7Y9GQX6</accession>
<comment type="caution">
    <text evidence="2">The sequence shown here is derived from an EMBL/GenBank/DDBJ whole genome shotgun (WGS) entry which is preliminary data.</text>
</comment>